<dbReference type="eggNOG" id="KOG1793">
    <property type="taxonomic scope" value="Eukaryota"/>
</dbReference>
<sequence length="443" mass="49154">MSDAGSEKAASPPPARDNDEETNSPAAAAAAADNDNDSDVLSDIDEDVFEEEYNPDTARVEERDYEDIAKSLKASKRKRPAGETARKPKEGRRDKKRRTADQDDDQDGGDGSDGEFSGEGRRNKGRAARTAGESVRRTKPKEKSAEPEIDEASLTPEERRKRALMRAMDAATKNPTKRRRKKDEVDLEEQADEEIAELKISMENACVSDNKAREEGKPAVGKLKLLPRVLSMMNRTSIQHAILDPETNFLQSVRFFLEPLNDGSLPAYNVQHDIFSALTRLPIGKEALLSSGIGKVVLFYTKSTRPQPVVKRMAEKLVGEWSRPILKRTDDFRKRSIQTREFDYAAAKNAQELAAYSNSQSSQLPTPSQRGGVSSFEREIQKKLAPENRSSRAQPPGLPQTYTIAPQSNFDVAARAQDYRPIGAGGMEAFRKMTQKGKGGRRG</sequence>
<gene>
    <name evidence="10" type="primary">20345456</name>
    <name evidence="9" type="ORF">GGTG_04998</name>
</gene>
<comment type="subcellular location">
    <subcellularLocation>
        <location evidence="6">Nucleus</location>
    </subcellularLocation>
</comment>
<dbReference type="InterPro" id="IPR017923">
    <property type="entry name" value="TFIIS_N"/>
</dbReference>
<accession>J3NUP2</accession>
<dbReference type="Gene3D" id="1.20.930.10">
    <property type="entry name" value="Conserved domain common to transcription factors TFIIS, elongin A, CRSP70"/>
    <property type="match status" value="1"/>
</dbReference>
<keyword evidence="2" id="KW-0804">Transcription</keyword>
<dbReference type="GeneID" id="20345456"/>
<feature type="region of interest" description="Disordered" evidence="7">
    <location>
        <begin position="1"/>
        <end position="188"/>
    </location>
</feature>
<reference evidence="11" key="1">
    <citation type="submission" date="2010-07" db="EMBL/GenBank/DDBJ databases">
        <title>The genome sequence of Gaeumannomyces graminis var. tritici strain R3-111a-1.</title>
        <authorList>
            <consortium name="The Broad Institute Genome Sequencing Platform"/>
            <person name="Ma L.-J."/>
            <person name="Dead R."/>
            <person name="Young S."/>
            <person name="Zeng Q."/>
            <person name="Koehrsen M."/>
            <person name="Alvarado L."/>
            <person name="Berlin A."/>
            <person name="Chapman S.B."/>
            <person name="Chen Z."/>
            <person name="Freedman E."/>
            <person name="Gellesch M."/>
            <person name="Goldberg J."/>
            <person name="Griggs A."/>
            <person name="Gujja S."/>
            <person name="Heilman E.R."/>
            <person name="Heiman D."/>
            <person name="Hepburn T."/>
            <person name="Howarth C."/>
            <person name="Jen D."/>
            <person name="Larson L."/>
            <person name="Mehta T."/>
            <person name="Neiman D."/>
            <person name="Pearson M."/>
            <person name="Roberts A."/>
            <person name="Saif S."/>
            <person name="Shea T."/>
            <person name="Shenoy N."/>
            <person name="Sisk P."/>
            <person name="Stolte C."/>
            <person name="Sykes S."/>
            <person name="Walk T."/>
            <person name="White J."/>
            <person name="Yandava C."/>
            <person name="Haas B."/>
            <person name="Nusbaum C."/>
            <person name="Birren B."/>
        </authorList>
    </citation>
    <scope>NUCLEOTIDE SEQUENCE [LARGE SCALE GENOMIC DNA]</scope>
    <source>
        <strain evidence="11">R3-111a-1</strain>
    </source>
</reference>
<comment type="similarity">
    <text evidence="5">Belongs to the IWS1 family.</text>
</comment>
<dbReference type="RefSeq" id="XP_009221061.1">
    <property type="nucleotide sequence ID" value="XM_009222797.1"/>
</dbReference>
<dbReference type="SUPFAM" id="SSF47676">
    <property type="entry name" value="Conserved domain common to transcription factors TFIIS, elongin A, CRSP70"/>
    <property type="match status" value="1"/>
</dbReference>
<evidence type="ECO:0000256" key="6">
    <source>
        <dbReference type="PROSITE-ProRule" id="PRU00649"/>
    </source>
</evidence>
<evidence type="ECO:0000259" key="8">
    <source>
        <dbReference type="PROSITE" id="PS51319"/>
    </source>
</evidence>
<feature type="compositionally biased region" description="Basic and acidic residues" evidence="7">
    <location>
        <begin position="58"/>
        <end position="70"/>
    </location>
</feature>
<dbReference type="AlphaFoldDB" id="J3NUP2"/>
<dbReference type="InterPro" id="IPR035441">
    <property type="entry name" value="TFIIS/LEDGF_dom_sf"/>
</dbReference>
<dbReference type="PANTHER" id="PTHR46010:SF1">
    <property type="entry name" value="PROTEIN IWS1 HOMOLOG"/>
    <property type="match status" value="1"/>
</dbReference>
<keyword evidence="1" id="KW-0805">Transcription regulation</keyword>
<dbReference type="Proteomes" id="UP000006039">
    <property type="component" value="Unassembled WGS sequence"/>
</dbReference>
<protein>
    <submittedName>
        <fullName evidence="9">Transcription factor IWS1</fullName>
    </submittedName>
</protein>
<name>J3NUP2_GAET3</name>
<dbReference type="GO" id="GO:0005634">
    <property type="term" value="C:nucleus"/>
    <property type="evidence" value="ECO:0007669"/>
    <property type="project" value="UniProtKB-SubCell"/>
</dbReference>
<evidence type="ECO:0000313" key="9">
    <source>
        <dbReference type="EMBL" id="EJT79916.1"/>
    </source>
</evidence>
<dbReference type="GO" id="GO:0016973">
    <property type="term" value="P:poly(A)+ mRNA export from nucleus"/>
    <property type="evidence" value="ECO:0007669"/>
    <property type="project" value="TreeGrafter"/>
</dbReference>
<reference evidence="9" key="3">
    <citation type="submission" date="2010-09" db="EMBL/GenBank/DDBJ databases">
        <title>Annotation of Gaeumannomyces graminis var. tritici R3-111a-1.</title>
        <authorList>
            <consortium name="The Broad Institute Genome Sequencing Platform"/>
            <person name="Ma L.-J."/>
            <person name="Dead R."/>
            <person name="Young S.K."/>
            <person name="Zeng Q."/>
            <person name="Gargeya S."/>
            <person name="Fitzgerald M."/>
            <person name="Haas B."/>
            <person name="Abouelleil A."/>
            <person name="Alvarado L."/>
            <person name="Arachchi H.M."/>
            <person name="Berlin A."/>
            <person name="Brown A."/>
            <person name="Chapman S.B."/>
            <person name="Chen Z."/>
            <person name="Dunbar C."/>
            <person name="Freedman E."/>
            <person name="Gearin G."/>
            <person name="Gellesch M."/>
            <person name="Goldberg J."/>
            <person name="Griggs A."/>
            <person name="Gujja S."/>
            <person name="Heiman D."/>
            <person name="Howarth C."/>
            <person name="Larson L."/>
            <person name="Lui A."/>
            <person name="MacDonald P.J.P."/>
            <person name="Mehta T."/>
            <person name="Montmayeur A."/>
            <person name="Murphy C."/>
            <person name="Neiman D."/>
            <person name="Pearson M."/>
            <person name="Priest M."/>
            <person name="Roberts A."/>
            <person name="Saif S."/>
            <person name="Shea T."/>
            <person name="Shenoy N."/>
            <person name="Sisk P."/>
            <person name="Stolte C."/>
            <person name="Sykes S."/>
            <person name="Yandava C."/>
            <person name="Wortman J."/>
            <person name="Nusbaum C."/>
            <person name="Birren B."/>
        </authorList>
    </citation>
    <scope>NUCLEOTIDE SEQUENCE</scope>
    <source>
        <strain evidence="9">R3-111a-1</strain>
    </source>
</reference>
<evidence type="ECO:0000256" key="1">
    <source>
        <dbReference type="ARBA" id="ARBA00023015"/>
    </source>
</evidence>
<reference evidence="10" key="4">
    <citation type="journal article" date="2015" name="G3 (Bethesda)">
        <title>Genome sequences of three phytopathogenic species of the Magnaporthaceae family of fungi.</title>
        <authorList>
            <person name="Okagaki L.H."/>
            <person name="Nunes C.C."/>
            <person name="Sailsbery J."/>
            <person name="Clay B."/>
            <person name="Brown D."/>
            <person name="John T."/>
            <person name="Oh Y."/>
            <person name="Young N."/>
            <person name="Fitzgerald M."/>
            <person name="Haas B.J."/>
            <person name="Zeng Q."/>
            <person name="Young S."/>
            <person name="Adiconis X."/>
            <person name="Fan L."/>
            <person name="Levin J.Z."/>
            <person name="Mitchell T.K."/>
            <person name="Okubara P.A."/>
            <person name="Farman M.L."/>
            <person name="Kohn L.M."/>
            <person name="Birren B."/>
            <person name="Ma L.-J."/>
            <person name="Dean R.A."/>
        </authorList>
    </citation>
    <scope>NUCLEOTIDE SEQUENCE</scope>
    <source>
        <strain evidence="10">R3-111a-1</strain>
    </source>
</reference>
<feature type="domain" description="TFIIS N-terminal" evidence="8">
    <location>
        <begin position="251"/>
        <end position="328"/>
    </location>
</feature>
<dbReference type="PANTHER" id="PTHR46010">
    <property type="entry name" value="PROTEIN IWS1 HOMOLOG"/>
    <property type="match status" value="1"/>
</dbReference>
<feature type="compositionally biased region" description="Basic and acidic residues" evidence="7">
    <location>
        <begin position="376"/>
        <end position="390"/>
    </location>
</feature>
<feature type="compositionally biased region" description="Low complexity" evidence="7">
    <location>
        <begin position="23"/>
        <end position="33"/>
    </location>
</feature>
<dbReference type="EnsemblFungi" id="EJT79916">
    <property type="protein sequence ID" value="EJT79916"/>
    <property type="gene ID" value="GGTG_04998"/>
</dbReference>
<proteinExistence type="inferred from homology"/>
<reference evidence="10" key="5">
    <citation type="submission" date="2018-04" db="UniProtKB">
        <authorList>
            <consortium name="EnsemblFungi"/>
        </authorList>
    </citation>
    <scope>IDENTIFICATION</scope>
    <source>
        <strain evidence="10">R3-111a-1</strain>
    </source>
</reference>
<feature type="region of interest" description="Disordered" evidence="7">
    <location>
        <begin position="356"/>
        <end position="404"/>
    </location>
</feature>
<dbReference type="VEuPathDB" id="FungiDB:GGTG_04998"/>
<feature type="compositionally biased region" description="Polar residues" evidence="7">
    <location>
        <begin position="356"/>
        <end position="372"/>
    </location>
</feature>
<dbReference type="STRING" id="644352.J3NUP2"/>
<feature type="compositionally biased region" description="Acidic residues" evidence="7">
    <location>
        <begin position="34"/>
        <end position="54"/>
    </location>
</feature>
<evidence type="ECO:0000256" key="3">
    <source>
        <dbReference type="ARBA" id="ARBA00023242"/>
    </source>
</evidence>
<dbReference type="HOGENOM" id="CLU_045275_1_0_1"/>
<dbReference type="FunCoup" id="J3NUP2">
    <property type="interactions" value="343"/>
</dbReference>
<feature type="compositionally biased region" description="Acidic residues" evidence="7">
    <location>
        <begin position="102"/>
        <end position="113"/>
    </location>
</feature>
<dbReference type="Pfam" id="PF08711">
    <property type="entry name" value="Med26"/>
    <property type="match status" value="1"/>
</dbReference>
<dbReference type="InterPro" id="IPR051037">
    <property type="entry name" value="RNAPII_TF_IWS1"/>
</dbReference>
<evidence type="ECO:0000313" key="10">
    <source>
        <dbReference type="EnsemblFungi" id="EJT79916"/>
    </source>
</evidence>
<evidence type="ECO:0000256" key="2">
    <source>
        <dbReference type="ARBA" id="ARBA00023163"/>
    </source>
</evidence>
<evidence type="ECO:0000256" key="5">
    <source>
        <dbReference type="ARBA" id="ARBA00037992"/>
    </source>
</evidence>
<keyword evidence="11" id="KW-1185">Reference proteome</keyword>
<feature type="compositionally biased region" description="Basic and acidic residues" evidence="7">
    <location>
        <begin position="80"/>
        <end position="93"/>
    </location>
</feature>
<dbReference type="FunFam" id="1.20.930.10:FF:000003">
    <property type="entry name" value="Putative Transcription factor IWS1"/>
    <property type="match status" value="1"/>
</dbReference>
<comment type="function">
    <text evidence="4">Transcription factor involved in RNA polymerase II transcription regulation. May function in both SPT15/TBP post-recruitment and recruitment steps of transcription.</text>
</comment>
<evidence type="ECO:0000256" key="7">
    <source>
        <dbReference type="SAM" id="MobiDB-lite"/>
    </source>
</evidence>
<evidence type="ECO:0000256" key="4">
    <source>
        <dbReference type="ARBA" id="ARBA00037349"/>
    </source>
</evidence>
<keyword evidence="3 6" id="KW-0539">Nucleus</keyword>
<dbReference type="EMBL" id="GL385396">
    <property type="protein sequence ID" value="EJT79916.1"/>
    <property type="molecule type" value="Genomic_DNA"/>
</dbReference>
<evidence type="ECO:0000313" key="11">
    <source>
        <dbReference type="Proteomes" id="UP000006039"/>
    </source>
</evidence>
<reference evidence="9" key="2">
    <citation type="submission" date="2010-07" db="EMBL/GenBank/DDBJ databases">
        <authorList>
            <consortium name="The Broad Institute Genome Sequencing Platform"/>
            <consortium name="Broad Institute Genome Sequencing Center for Infectious Disease"/>
            <person name="Ma L.-J."/>
            <person name="Dead R."/>
            <person name="Young S."/>
            <person name="Zeng Q."/>
            <person name="Koehrsen M."/>
            <person name="Alvarado L."/>
            <person name="Berlin A."/>
            <person name="Chapman S.B."/>
            <person name="Chen Z."/>
            <person name="Freedman E."/>
            <person name="Gellesch M."/>
            <person name="Goldberg J."/>
            <person name="Griggs A."/>
            <person name="Gujja S."/>
            <person name="Heilman E.R."/>
            <person name="Heiman D."/>
            <person name="Hepburn T."/>
            <person name="Howarth C."/>
            <person name="Jen D."/>
            <person name="Larson L."/>
            <person name="Mehta T."/>
            <person name="Neiman D."/>
            <person name="Pearson M."/>
            <person name="Roberts A."/>
            <person name="Saif S."/>
            <person name="Shea T."/>
            <person name="Shenoy N."/>
            <person name="Sisk P."/>
            <person name="Stolte C."/>
            <person name="Sykes S."/>
            <person name="Walk T."/>
            <person name="White J."/>
            <person name="Yandava C."/>
            <person name="Haas B."/>
            <person name="Nusbaum C."/>
            <person name="Birren B."/>
        </authorList>
    </citation>
    <scope>NUCLEOTIDE SEQUENCE</scope>
    <source>
        <strain evidence="9">R3-111a-1</strain>
    </source>
</reference>
<dbReference type="PROSITE" id="PS51319">
    <property type="entry name" value="TFIIS_N"/>
    <property type="match status" value="1"/>
</dbReference>
<organism evidence="9">
    <name type="scientific">Gaeumannomyces tritici (strain R3-111a-1)</name>
    <name type="common">Wheat and barley take-all root rot fungus</name>
    <name type="synonym">Gaeumannomyces graminis var. tritici</name>
    <dbReference type="NCBI Taxonomy" id="644352"/>
    <lineage>
        <taxon>Eukaryota</taxon>
        <taxon>Fungi</taxon>
        <taxon>Dikarya</taxon>
        <taxon>Ascomycota</taxon>
        <taxon>Pezizomycotina</taxon>
        <taxon>Sordariomycetes</taxon>
        <taxon>Sordariomycetidae</taxon>
        <taxon>Magnaporthales</taxon>
        <taxon>Magnaporthaceae</taxon>
        <taxon>Gaeumannomyces</taxon>
    </lineage>
</organism>
<dbReference type="OrthoDB" id="21124at2759"/>